<dbReference type="EMBL" id="JACYXI010000001">
    <property type="protein sequence ID" value="MBD8890035.1"/>
    <property type="molecule type" value="Genomic_DNA"/>
</dbReference>
<dbReference type="PANTHER" id="PTHR30136">
    <property type="entry name" value="HELIX-TURN-HELIX TRANSCRIPTIONAL REGULATOR, ICLR FAMILY"/>
    <property type="match status" value="1"/>
</dbReference>
<dbReference type="Gene3D" id="3.30.450.40">
    <property type="match status" value="1"/>
</dbReference>
<accession>A0ABR9CI37</accession>
<dbReference type="PANTHER" id="PTHR30136:SF35">
    <property type="entry name" value="HTH-TYPE TRANSCRIPTIONAL REGULATOR RV1719"/>
    <property type="match status" value="1"/>
</dbReference>
<proteinExistence type="predicted"/>
<evidence type="ECO:0000259" key="5">
    <source>
        <dbReference type="PROSITE" id="PS51078"/>
    </source>
</evidence>
<evidence type="ECO:0000256" key="1">
    <source>
        <dbReference type="ARBA" id="ARBA00023015"/>
    </source>
</evidence>
<dbReference type="InterPro" id="IPR036390">
    <property type="entry name" value="WH_DNA-bd_sf"/>
</dbReference>
<protein>
    <submittedName>
        <fullName evidence="6">IclR family transcriptional regulator</fullName>
    </submittedName>
</protein>
<dbReference type="InterPro" id="IPR050707">
    <property type="entry name" value="HTH_MetabolicPath_Reg"/>
</dbReference>
<dbReference type="InterPro" id="IPR005471">
    <property type="entry name" value="Tscrpt_reg_IclR_N"/>
</dbReference>
<reference evidence="7" key="1">
    <citation type="submission" date="2020-09" db="EMBL/GenBank/DDBJ databases">
        <title>The genome sequence of strain Labrenzia suaedae 4C16A.</title>
        <authorList>
            <person name="Liu Y."/>
        </authorList>
    </citation>
    <scope>NUCLEOTIDE SEQUENCE [LARGE SCALE GENOMIC DNA]</scope>
    <source>
        <strain evidence="7">4C16A</strain>
    </source>
</reference>
<keyword evidence="1" id="KW-0805">Transcription regulation</keyword>
<reference evidence="6 7" key="2">
    <citation type="journal article" date="2021" name="Int. J. Syst. Evol. Microbiol.">
        <title>Roseibium litorale sp. nov., isolated from a tidal flat sediment and proposal for the reclassification of Labrenzia polysiphoniae as Roseibium polysiphoniae comb. nov.</title>
        <authorList>
            <person name="Liu Y."/>
            <person name="Pei T."/>
            <person name="Du J."/>
            <person name="Chao M."/>
            <person name="Deng M.R."/>
            <person name="Zhu H."/>
        </authorList>
    </citation>
    <scope>NUCLEOTIDE SEQUENCE [LARGE SCALE GENOMIC DNA]</scope>
    <source>
        <strain evidence="6 7">4C16A</strain>
    </source>
</reference>
<evidence type="ECO:0000256" key="2">
    <source>
        <dbReference type="ARBA" id="ARBA00023125"/>
    </source>
</evidence>
<keyword evidence="2" id="KW-0238">DNA-binding</keyword>
<comment type="caution">
    <text evidence="6">The sequence shown here is derived from an EMBL/GenBank/DDBJ whole genome shotgun (WGS) entry which is preliminary data.</text>
</comment>
<evidence type="ECO:0000313" key="6">
    <source>
        <dbReference type="EMBL" id="MBD8890035.1"/>
    </source>
</evidence>
<evidence type="ECO:0000313" key="7">
    <source>
        <dbReference type="Proteomes" id="UP000632063"/>
    </source>
</evidence>
<dbReference type="Pfam" id="PF01614">
    <property type="entry name" value="IclR_C"/>
    <property type="match status" value="1"/>
</dbReference>
<dbReference type="SUPFAM" id="SSF55781">
    <property type="entry name" value="GAF domain-like"/>
    <property type="match status" value="1"/>
</dbReference>
<dbReference type="SUPFAM" id="SSF46785">
    <property type="entry name" value="Winged helix' DNA-binding domain"/>
    <property type="match status" value="1"/>
</dbReference>
<dbReference type="PROSITE" id="PS51077">
    <property type="entry name" value="HTH_ICLR"/>
    <property type="match status" value="1"/>
</dbReference>
<feature type="domain" description="HTH iclR-type" evidence="4">
    <location>
        <begin position="8"/>
        <end position="70"/>
    </location>
</feature>
<dbReference type="InterPro" id="IPR036388">
    <property type="entry name" value="WH-like_DNA-bd_sf"/>
</dbReference>
<dbReference type="RefSeq" id="WP_192145429.1">
    <property type="nucleotide sequence ID" value="NZ_JACYXI010000001.1"/>
</dbReference>
<dbReference type="Pfam" id="PF09339">
    <property type="entry name" value="HTH_IclR"/>
    <property type="match status" value="1"/>
</dbReference>
<feature type="domain" description="IclR-ED" evidence="5">
    <location>
        <begin position="71"/>
        <end position="254"/>
    </location>
</feature>
<evidence type="ECO:0000259" key="4">
    <source>
        <dbReference type="PROSITE" id="PS51077"/>
    </source>
</evidence>
<organism evidence="6 7">
    <name type="scientific">Roseibium litorale</name>
    <dbReference type="NCBI Taxonomy" id="2803841"/>
    <lineage>
        <taxon>Bacteria</taxon>
        <taxon>Pseudomonadati</taxon>
        <taxon>Pseudomonadota</taxon>
        <taxon>Alphaproteobacteria</taxon>
        <taxon>Hyphomicrobiales</taxon>
        <taxon>Stappiaceae</taxon>
        <taxon>Roseibium</taxon>
    </lineage>
</organism>
<keyword evidence="3" id="KW-0804">Transcription</keyword>
<evidence type="ECO:0000256" key="3">
    <source>
        <dbReference type="ARBA" id="ARBA00023163"/>
    </source>
</evidence>
<sequence length="265" mass="28806">MTESKGGDGTVGKALDVLDLIASFNRPVRFAELQGKSPFPKATLYRLIQTLTHQNMLAQDPDTGAYSPGIRLVRLAHAAWQQSSLAPIARPHIDDLSRQAGQTIHLAQLDGGQVLYVDKRNAREPVDMFSQAGKVGPGYCTGVGKAMLAFLTETELEAVLARQSFHRFTPSTLTTKDALWTEFEEIRASGYAFDREEHEAGIICIAAPILSNGGRVIGGLSITGTLLKTTLAELESFAPLLLQTAQKIAEDAESWRFPGQQTANR</sequence>
<dbReference type="InterPro" id="IPR014757">
    <property type="entry name" value="Tscrpt_reg_IclR_C"/>
</dbReference>
<dbReference type="Proteomes" id="UP000632063">
    <property type="component" value="Unassembled WGS sequence"/>
</dbReference>
<dbReference type="Gene3D" id="1.10.10.10">
    <property type="entry name" value="Winged helix-like DNA-binding domain superfamily/Winged helix DNA-binding domain"/>
    <property type="match status" value="1"/>
</dbReference>
<gene>
    <name evidence="6" type="ORF">IG616_00620</name>
</gene>
<keyword evidence="7" id="KW-1185">Reference proteome</keyword>
<name>A0ABR9CI37_9HYPH</name>
<dbReference type="SMART" id="SM00346">
    <property type="entry name" value="HTH_ICLR"/>
    <property type="match status" value="1"/>
</dbReference>
<dbReference type="InterPro" id="IPR029016">
    <property type="entry name" value="GAF-like_dom_sf"/>
</dbReference>
<dbReference type="PROSITE" id="PS51078">
    <property type="entry name" value="ICLR_ED"/>
    <property type="match status" value="1"/>
</dbReference>